<dbReference type="EMBL" id="BMRG01000014">
    <property type="protein sequence ID" value="GGP73917.1"/>
    <property type="molecule type" value="Genomic_DNA"/>
</dbReference>
<dbReference type="Proteomes" id="UP000639606">
    <property type="component" value="Unassembled WGS sequence"/>
</dbReference>
<dbReference type="RefSeq" id="WP_189226151.1">
    <property type="nucleotide sequence ID" value="NZ_BMRG01000014.1"/>
</dbReference>
<keyword evidence="2" id="KW-1185">Reference proteome</keyword>
<accession>A0A918ARK7</accession>
<evidence type="ECO:0000313" key="2">
    <source>
        <dbReference type="Proteomes" id="UP000639606"/>
    </source>
</evidence>
<reference evidence="1" key="1">
    <citation type="journal article" date="2014" name="Int. J. Syst. Evol. Microbiol.">
        <title>Complete genome sequence of Corynebacterium casei LMG S-19264T (=DSM 44701T), isolated from a smear-ripened cheese.</title>
        <authorList>
            <consortium name="US DOE Joint Genome Institute (JGI-PGF)"/>
            <person name="Walter F."/>
            <person name="Albersmeier A."/>
            <person name="Kalinowski J."/>
            <person name="Ruckert C."/>
        </authorList>
    </citation>
    <scope>NUCLEOTIDE SEQUENCE</scope>
    <source>
        <strain evidence="1">JCM 3313</strain>
    </source>
</reference>
<reference evidence="1" key="2">
    <citation type="submission" date="2020-09" db="EMBL/GenBank/DDBJ databases">
        <authorList>
            <person name="Sun Q."/>
            <person name="Ohkuma M."/>
        </authorList>
    </citation>
    <scope>NUCLEOTIDE SEQUENCE</scope>
    <source>
        <strain evidence="1">JCM 3313</strain>
    </source>
</reference>
<proteinExistence type="predicted"/>
<comment type="caution">
    <text evidence="1">The sequence shown here is derived from an EMBL/GenBank/DDBJ whole genome shotgun (WGS) entry which is preliminary data.</text>
</comment>
<organism evidence="1 2">
    <name type="scientific">Saccharothrix coeruleofusca</name>
    <dbReference type="NCBI Taxonomy" id="33919"/>
    <lineage>
        <taxon>Bacteria</taxon>
        <taxon>Bacillati</taxon>
        <taxon>Actinomycetota</taxon>
        <taxon>Actinomycetes</taxon>
        <taxon>Pseudonocardiales</taxon>
        <taxon>Pseudonocardiaceae</taxon>
        <taxon>Saccharothrix</taxon>
    </lineage>
</organism>
<sequence length="107" mass="12133">MPDRHGAPGPREERTPQRHAAVHHLLGQGVGLLEHPQRLGISLNTVKRYARVEGRTEPERVLPSLRGLPMTVLAQRIREFAVLLIHRRRRGLHLESLIKQSATEPLV</sequence>
<name>A0A918ARK7_9PSEU</name>
<dbReference type="AlphaFoldDB" id="A0A918ARK7"/>
<protein>
    <submittedName>
        <fullName evidence="1">Uncharacterized protein</fullName>
    </submittedName>
</protein>
<evidence type="ECO:0000313" key="1">
    <source>
        <dbReference type="EMBL" id="GGP73917.1"/>
    </source>
</evidence>
<gene>
    <name evidence="1" type="ORF">GCM10010185_54260</name>
</gene>